<feature type="domain" description="EF-hand" evidence="4">
    <location>
        <begin position="519"/>
        <end position="554"/>
    </location>
</feature>
<feature type="domain" description="EF-hand" evidence="4">
    <location>
        <begin position="245"/>
        <end position="280"/>
    </location>
</feature>
<feature type="region of interest" description="Disordered" evidence="3">
    <location>
        <begin position="765"/>
        <end position="802"/>
    </location>
</feature>
<dbReference type="PANTHER" id="PTHR23048:SF0">
    <property type="entry name" value="CALMODULIN LIKE 3"/>
    <property type="match status" value="1"/>
</dbReference>
<accession>A0AAD9N993</accession>
<dbReference type="Pfam" id="PF13499">
    <property type="entry name" value="EF-hand_7"/>
    <property type="match status" value="6"/>
</dbReference>
<evidence type="ECO:0000259" key="4">
    <source>
        <dbReference type="PROSITE" id="PS50222"/>
    </source>
</evidence>
<dbReference type="InterPro" id="IPR011992">
    <property type="entry name" value="EF-hand-dom_pair"/>
</dbReference>
<dbReference type="InterPro" id="IPR018247">
    <property type="entry name" value="EF_Hand_1_Ca_BS"/>
</dbReference>
<dbReference type="PANTHER" id="PTHR23048">
    <property type="entry name" value="MYOSIN LIGHT CHAIN 1, 3"/>
    <property type="match status" value="1"/>
</dbReference>
<dbReference type="AlphaFoldDB" id="A0AAD9N993"/>
<dbReference type="EMBL" id="JAODUP010000139">
    <property type="protein sequence ID" value="KAK2160133.1"/>
    <property type="molecule type" value="Genomic_DNA"/>
</dbReference>
<feature type="domain" description="EF-hand" evidence="4">
    <location>
        <begin position="281"/>
        <end position="316"/>
    </location>
</feature>
<feature type="domain" description="EF-hand" evidence="4">
    <location>
        <begin position="1059"/>
        <end position="1094"/>
    </location>
</feature>
<dbReference type="PROSITE" id="PS50222">
    <property type="entry name" value="EF_HAND_2"/>
    <property type="match status" value="14"/>
</dbReference>
<feature type="domain" description="EF-hand" evidence="4">
    <location>
        <begin position="148"/>
        <end position="183"/>
    </location>
</feature>
<keyword evidence="2" id="KW-0106">Calcium</keyword>
<dbReference type="SUPFAM" id="SSF47473">
    <property type="entry name" value="EF-hand"/>
    <property type="match status" value="6"/>
</dbReference>
<keyword evidence="1" id="KW-0677">Repeat</keyword>
<gene>
    <name evidence="5" type="ORF">LSH36_139g01010</name>
</gene>
<dbReference type="FunFam" id="1.10.238.10:FF:000001">
    <property type="entry name" value="Calmodulin 1"/>
    <property type="match status" value="3"/>
</dbReference>
<evidence type="ECO:0000313" key="6">
    <source>
        <dbReference type="Proteomes" id="UP001208570"/>
    </source>
</evidence>
<feature type="region of interest" description="Disordered" evidence="3">
    <location>
        <begin position="941"/>
        <end position="963"/>
    </location>
</feature>
<feature type="domain" description="EF-hand" evidence="4">
    <location>
        <begin position="1"/>
        <end position="28"/>
    </location>
</feature>
<sequence length="1119" mass="125028">MFNTCDETGSGFITADAIHHLLSVLGYQITLREVEGMVCAFNVNKTGKLDKDEFFKMMKTKFTLTVPHDFESLTTTQIGDLYTGFHLMDRYKKGVIPVDSAKEIFKILGHVFDQDNYHEALDKINPGPDGLDYDNFLYLLDLCMKKQSKDAEMAAMFKAFDTDKNGYIDSTELQTTMASLGMTLTSDDVKQMMTEIGVGNSGRIYYNDFVRLMKEKIGRERHVISSDDDMSSLSARDLQPISKDVGLEELRAAFSLFDKNNDGHIERSEIMSVVASIGMHMDEKEVMRMIRRADKDGNDMIEFEEFCDLMKRHERKSRGLDRQTAETVRCHTHSRSPSPFPDQSVEPLLKSSRDLLRELFKELDSKQEGTVSVKSLKARISKMSPSLSDKEVKTLIKDTGLDSCKKLKFRDFSKLICAEFQNTECILTQSKLTKSQIRALRLLFGLTDRRNKGKLDEQQVYKVLATLWLPVSTLPQCFLLVDTDKDGKIDFKQFIQLIDRHILHQNSATPCHNVGTGGWTHADLQFMFATFDKDKNGYIDATELKHTMKELGLPLSEADVNHMLQEAGGHGRIYYEDFIDCMTSNIGKNSSKSLLSTPESCYSKGSVTSLTELQLAFSLFDKNNDGFISCDEVEEVMRSTGVKVNHEKVKKMFDRADRDGNGLIDFDEFNSLMVQYQRRRTASGASDASSTSLEEDIKRVYDIFDRDGDGFISEEEIRLTMKEVGVTLTDDDVKAMMLQAGAAPGGKIGYAEFCSIMQGQFKPLKTPKDSVDSGGSKRSYINPGPSGSSPSSSSGGNDKLTDHSELPEIVLTGCSSLEMSACIENAQKKDVKNSMHSAKNNKHDVVGEDMGDPCLRCGSTTVQIIPEQRLCSRSSLPNGETSIQNCDRLRHKTQPPSPAKSLGGARGHNDLQGLSQNGHQVSNVLEAGSASRGETAAVQAHLPLKRSHSEPAGRCTGSKTRTKQPTDTWKAFKVFDRDSSGYIDCDELRLTLEELEFTRLMAGALCGYQKLAADLQDRRVGQTRGPLYLGNGMVDFHEFLRMMSRTKSKSGESEVNHQTEEAEMRQAFKVFDIDGNGLIDANELRQTMKNLGENLSERDVKAMIKAADRNGDGKIDYEG</sequence>
<feature type="domain" description="EF-hand" evidence="4">
    <location>
        <begin position="1095"/>
        <end position="1119"/>
    </location>
</feature>
<dbReference type="GO" id="GO:0016460">
    <property type="term" value="C:myosin II complex"/>
    <property type="evidence" value="ECO:0007669"/>
    <property type="project" value="TreeGrafter"/>
</dbReference>
<feature type="domain" description="EF-hand" evidence="4">
    <location>
        <begin position="692"/>
        <end position="727"/>
    </location>
</feature>
<evidence type="ECO:0000256" key="2">
    <source>
        <dbReference type="ARBA" id="ARBA00022837"/>
    </source>
</evidence>
<dbReference type="FunFam" id="1.10.238.10:FF:000527">
    <property type="entry name" value="Calmodulin-3"/>
    <property type="match status" value="1"/>
</dbReference>
<dbReference type="Gene3D" id="1.10.238.10">
    <property type="entry name" value="EF-hand"/>
    <property type="match status" value="10"/>
</dbReference>
<feature type="compositionally biased region" description="Polar residues" evidence="3">
    <location>
        <begin position="873"/>
        <end position="885"/>
    </location>
</feature>
<dbReference type="FunFam" id="1.10.238.10:FF:000178">
    <property type="entry name" value="Calmodulin-2 A"/>
    <property type="match status" value="1"/>
</dbReference>
<dbReference type="Pfam" id="PF13833">
    <property type="entry name" value="EF-hand_8"/>
    <property type="match status" value="1"/>
</dbReference>
<reference evidence="5" key="1">
    <citation type="journal article" date="2023" name="Mol. Biol. Evol.">
        <title>Third-Generation Sequencing Reveals the Adaptive Role of the Epigenome in Three Deep-Sea Polychaetes.</title>
        <authorList>
            <person name="Perez M."/>
            <person name="Aroh O."/>
            <person name="Sun Y."/>
            <person name="Lan Y."/>
            <person name="Juniper S.K."/>
            <person name="Young C.R."/>
            <person name="Angers B."/>
            <person name="Qian P.Y."/>
        </authorList>
    </citation>
    <scope>NUCLEOTIDE SEQUENCE</scope>
    <source>
        <strain evidence="5">P08H-3</strain>
    </source>
</reference>
<comment type="caution">
    <text evidence="5">The sequence shown here is derived from an EMBL/GenBank/DDBJ whole genome shotgun (WGS) entry which is preliminary data.</text>
</comment>
<feature type="region of interest" description="Disordered" evidence="3">
    <location>
        <begin position="318"/>
        <end position="344"/>
    </location>
</feature>
<evidence type="ECO:0000256" key="1">
    <source>
        <dbReference type="ARBA" id="ARBA00022737"/>
    </source>
</evidence>
<dbReference type="InterPro" id="IPR050230">
    <property type="entry name" value="CALM/Myosin/TropC-like"/>
</dbReference>
<dbReference type="CDD" id="cd00051">
    <property type="entry name" value="EFh"/>
    <property type="match status" value="6"/>
</dbReference>
<dbReference type="InterPro" id="IPR002048">
    <property type="entry name" value="EF_hand_dom"/>
</dbReference>
<organism evidence="5 6">
    <name type="scientific">Paralvinella palmiformis</name>
    <dbReference type="NCBI Taxonomy" id="53620"/>
    <lineage>
        <taxon>Eukaryota</taxon>
        <taxon>Metazoa</taxon>
        <taxon>Spiralia</taxon>
        <taxon>Lophotrochozoa</taxon>
        <taxon>Annelida</taxon>
        <taxon>Polychaeta</taxon>
        <taxon>Sedentaria</taxon>
        <taxon>Canalipalpata</taxon>
        <taxon>Terebellida</taxon>
        <taxon>Terebelliformia</taxon>
        <taxon>Alvinellidae</taxon>
        <taxon>Paralvinella</taxon>
    </lineage>
</organism>
<dbReference type="Proteomes" id="UP001208570">
    <property type="component" value="Unassembled WGS sequence"/>
</dbReference>
<feature type="compositionally biased region" description="Low complexity" evidence="3">
    <location>
        <begin position="783"/>
        <end position="796"/>
    </location>
</feature>
<evidence type="ECO:0000313" key="5">
    <source>
        <dbReference type="EMBL" id="KAK2160133.1"/>
    </source>
</evidence>
<evidence type="ECO:0000256" key="3">
    <source>
        <dbReference type="SAM" id="MobiDB-lite"/>
    </source>
</evidence>
<dbReference type="Pfam" id="PF13202">
    <property type="entry name" value="EF-hand_5"/>
    <property type="match status" value="1"/>
</dbReference>
<feature type="domain" description="EF-hand" evidence="4">
    <location>
        <begin position="351"/>
        <end position="386"/>
    </location>
</feature>
<dbReference type="SMART" id="SM00054">
    <property type="entry name" value="EFh"/>
    <property type="match status" value="16"/>
</dbReference>
<feature type="region of interest" description="Disordered" evidence="3">
    <location>
        <begin position="873"/>
        <end position="916"/>
    </location>
</feature>
<feature type="domain" description="EF-hand" evidence="4">
    <location>
        <begin position="29"/>
        <end position="64"/>
    </location>
</feature>
<name>A0AAD9N993_9ANNE</name>
<feature type="domain" description="EF-hand" evidence="4">
    <location>
        <begin position="644"/>
        <end position="679"/>
    </location>
</feature>
<protein>
    <recommendedName>
        <fullName evidence="4">EF-hand domain-containing protein</fullName>
    </recommendedName>
</protein>
<dbReference type="GO" id="GO:0005509">
    <property type="term" value="F:calcium ion binding"/>
    <property type="evidence" value="ECO:0007669"/>
    <property type="project" value="InterPro"/>
</dbReference>
<feature type="domain" description="EF-hand" evidence="4">
    <location>
        <begin position="963"/>
        <end position="998"/>
    </location>
</feature>
<feature type="domain" description="EF-hand" evidence="4">
    <location>
        <begin position="608"/>
        <end position="643"/>
    </location>
</feature>
<dbReference type="Pfam" id="PF13405">
    <property type="entry name" value="EF-hand_6"/>
    <property type="match status" value="1"/>
</dbReference>
<feature type="domain" description="EF-hand" evidence="4">
    <location>
        <begin position="469"/>
        <end position="504"/>
    </location>
</feature>
<proteinExistence type="predicted"/>
<dbReference type="PROSITE" id="PS00018">
    <property type="entry name" value="EF_HAND_1"/>
    <property type="match status" value="9"/>
</dbReference>
<keyword evidence="6" id="KW-1185">Reference proteome</keyword>